<dbReference type="Pfam" id="PF02133">
    <property type="entry name" value="Transp_cyt_pur"/>
    <property type="match status" value="1"/>
</dbReference>
<evidence type="ECO:0000256" key="6">
    <source>
        <dbReference type="ARBA" id="ARBA00023136"/>
    </source>
</evidence>
<comment type="similarity">
    <text evidence="2 7">Belongs to the purine-cytosine permease (2.A.39) family.</text>
</comment>
<dbReference type="PIRSF" id="PIRSF002744">
    <property type="entry name" value="Pur-cyt_permease"/>
    <property type="match status" value="1"/>
</dbReference>
<accession>A0ABN3CDH4</accession>
<feature type="transmembrane region" description="Helical" evidence="8">
    <location>
        <begin position="396"/>
        <end position="421"/>
    </location>
</feature>
<dbReference type="PANTHER" id="PTHR31806">
    <property type="entry name" value="PURINE-CYTOSINE PERMEASE FCY2-RELATED"/>
    <property type="match status" value="1"/>
</dbReference>
<dbReference type="PANTHER" id="PTHR31806:SF1">
    <property type="entry name" value="PURINE-CYTOSINE PERMEASE FCY2-RELATED"/>
    <property type="match status" value="1"/>
</dbReference>
<evidence type="ECO:0000256" key="8">
    <source>
        <dbReference type="SAM" id="Phobius"/>
    </source>
</evidence>
<feature type="transmembrane region" description="Helical" evidence="8">
    <location>
        <begin position="198"/>
        <end position="218"/>
    </location>
</feature>
<evidence type="ECO:0000313" key="9">
    <source>
        <dbReference type="EMBL" id="GAA2207434.1"/>
    </source>
</evidence>
<feature type="transmembrane region" description="Helical" evidence="8">
    <location>
        <begin position="164"/>
        <end position="186"/>
    </location>
</feature>
<evidence type="ECO:0000256" key="2">
    <source>
        <dbReference type="ARBA" id="ARBA00008974"/>
    </source>
</evidence>
<evidence type="ECO:0000256" key="4">
    <source>
        <dbReference type="ARBA" id="ARBA00022692"/>
    </source>
</evidence>
<feature type="transmembrane region" description="Helical" evidence="8">
    <location>
        <begin position="239"/>
        <end position="263"/>
    </location>
</feature>
<organism evidence="9 10">
    <name type="scientific">Nonomuraea monospora</name>
    <dbReference type="NCBI Taxonomy" id="568818"/>
    <lineage>
        <taxon>Bacteria</taxon>
        <taxon>Bacillati</taxon>
        <taxon>Actinomycetota</taxon>
        <taxon>Actinomycetes</taxon>
        <taxon>Streptosporangiales</taxon>
        <taxon>Streptosporangiaceae</taxon>
        <taxon>Nonomuraea</taxon>
    </lineage>
</organism>
<keyword evidence="5 8" id="KW-1133">Transmembrane helix</keyword>
<dbReference type="CDD" id="cd11484">
    <property type="entry name" value="SLC-NCS1sbd_CobB-like"/>
    <property type="match status" value="1"/>
</dbReference>
<keyword evidence="4 8" id="KW-0812">Transmembrane</keyword>
<comment type="caution">
    <text evidence="9">The sequence shown here is derived from an EMBL/GenBank/DDBJ whole genome shotgun (WGS) entry which is preliminary data.</text>
</comment>
<dbReference type="RefSeq" id="WP_344474629.1">
    <property type="nucleotide sequence ID" value="NZ_BAAAQX010000006.1"/>
</dbReference>
<comment type="subcellular location">
    <subcellularLocation>
        <location evidence="1">Membrane</location>
        <topology evidence="1">Multi-pass membrane protein</topology>
    </subcellularLocation>
</comment>
<evidence type="ECO:0000256" key="7">
    <source>
        <dbReference type="PIRNR" id="PIRNR002744"/>
    </source>
</evidence>
<feature type="transmembrane region" description="Helical" evidence="8">
    <location>
        <begin position="353"/>
        <end position="375"/>
    </location>
</feature>
<evidence type="ECO:0000256" key="1">
    <source>
        <dbReference type="ARBA" id="ARBA00004141"/>
    </source>
</evidence>
<feature type="transmembrane region" description="Helical" evidence="8">
    <location>
        <begin position="32"/>
        <end position="55"/>
    </location>
</feature>
<feature type="transmembrane region" description="Helical" evidence="8">
    <location>
        <begin position="321"/>
        <end position="341"/>
    </location>
</feature>
<keyword evidence="3 7" id="KW-0813">Transport</keyword>
<name>A0ABN3CDH4_9ACTN</name>
<dbReference type="Gene3D" id="1.10.4160.10">
    <property type="entry name" value="Hydantoin permease"/>
    <property type="match status" value="1"/>
</dbReference>
<feature type="transmembrane region" description="Helical" evidence="8">
    <location>
        <begin position="433"/>
        <end position="450"/>
    </location>
</feature>
<evidence type="ECO:0000256" key="5">
    <source>
        <dbReference type="ARBA" id="ARBA00022989"/>
    </source>
</evidence>
<proteinExistence type="inferred from homology"/>
<dbReference type="InterPro" id="IPR026030">
    <property type="entry name" value="Pur-cyt_permease_Fcy2/21/22"/>
</dbReference>
<evidence type="ECO:0000256" key="3">
    <source>
        <dbReference type="ARBA" id="ARBA00022448"/>
    </source>
</evidence>
<feature type="transmembrane region" description="Helical" evidence="8">
    <location>
        <begin position="61"/>
        <end position="82"/>
    </location>
</feature>
<keyword evidence="10" id="KW-1185">Reference proteome</keyword>
<sequence length="472" mass="49481">MSTPAPSHEALEIRTIEHIPIAERHGRASQLFTIWFGSNIMLLTIATGLLGTLVYGLSIPWAIAALVLGNLAGGVVMALHAAQGPQMGVPQMLQTRAQFGSQGSLLVVVIVVAMYTAFFASNMVLGGQGLSNLTGLNETLAITVIGAISAAGAIFGYKIIHAMAGVMSVVAGSLLVLAFVMLLAFVDLPAATWSSGGFGWAGFMGTVSLAALWQIAYAPYVSDYTRYLPRDTGVRAAFWATYAGSTLGSIIPMIFGAVLGAAFPALDTVGAVRAGAGPAGAVVLLVFVIGIVTTNTMNLYCGALSVLTIGQTLRSRWQPQAKARSVVVVALFVVALGLAQLGKGDFLTNFVNFMLLLLCALVPWTAVNLVDYYLVRHGEYDISALFRADGGVYGRYNVPAIGCYVIGIAVQIPFLSNALYVGPLAEALNGVDVSWIAGLAIISPLYYFWVRGLRRSTGAHATAPDLAEAEGV</sequence>
<evidence type="ECO:0000313" key="10">
    <source>
        <dbReference type="Proteomes" id="UP001499843"/>
    </source>
</evidence>
<dbReference type="Proteomes" id="UP001499843">
    <property type="component" value="Unassembled WGS sequence"/>
</dbReference>
<keyword evidence="6 7" id="KW-0472">Membrane</keyword>
<reference evidence="9 10" key="1">
    <citation type="journal article" date="2019" name="Int. J. Syst. Evol. Microbiol.">
        <title>The Global Catalogue of Microorganisms (GCM) 10K type strain sequencing project: providing services to taxonomists for standard genome sequencing and annotation.</title>
        <authorList>
            <consortium name="The Broad Institute Genomics Platform"/>
            <consortium name="The Broad Institute Genome Sequencing Center for Infectious Disease"/>
            <person name="Wu L."/>
            <person name="Ma J."/>
        </authorList>
    </citation>
    <scope>NUCLEOTIDE SEQUENCE [LARGE SCALE GENOMIC DNA]</scope>
    <source>
        <strain evidence="9 10">JCM 16114</strain>
    </source>
</reference>
<feature type="transmembrane region" description="Helical" evidence="8">
    <location>
        <begin position="140"/>
        <end position="157"/>
    </location>
</feature>
<feature type="transmembrane region" description="Helical" evidence="8">
    <location>
        <begin position="103"/>
        <end position="120"/>
    </location>
</feature>
<dbReference type="EMBL" id="BAAAQX010000006">
    <property type="protein sequence ID" value="GAA2207434.1"/>
    <property type="molecule type" value="Genomic_DNA"/>
</dbReference>
<protein>
    <submittedName>
        <fullName evidence="9">Cytosine permease</fullName>
    </submittedName>
</protein>
<gene>
    <name evidence="9" type="ORF">GCM10009850_028920</name>
</gene>
<dbReference type="InterPro" id="IPR001248">
    <property type="entry name" value="Pur-cyt_permease"/>
</dbReference>